<comment type="caution">
    <text evidence="2">The sequence shown here is derived from an EMBL/GenBank/DDBJ whole genome shotgun (WGS) entry which is preliminary data.</text>
</comment>
<dbReference type="Proteomes" id="UP000078237">
    <property type="component" value="Unassembled WGS sequence"/>
</dbReference>
<dbReference type="VEuPathDB" id="FungiDB:MMYC01_207061"/>
<feature type="compositionally biased region" description="Pro residues" evidence="1">
    <location>
        <begin position="191"/>
        <end position="210"/>
    </location>
</feature>
<dbReference type="OrthoDB" id="5582218at2759"/>
<dbReference type="EMBL" id="LCTW02000212">
    <property type="protein sequence ID" value="KXX76402.1"/>
    <property type="molecule type" value="Genomic_DNA"/>
</dbReference>
<accession>A0A175VYM2</accession>
<protein>
    <recommendedName>
        <fullName evidence="4">PXA domain-containing protein</fullName>
    </recommendedName>
</protein>
<reference evidence="2 3" key="1">
    <citation type="journal article" date="2016" name="Genome Announc.">
        <title>Genome Sequence of Madurella mycetomatis mm55, Isolated from a Human Mycetoma Case in Sudan.</title>
        <authorList>
            <person name="Smit S."/>
            <person name="Derks M.F."/>
            <person name="Bervoets S."/>
            <person name="Fahal A."/>
            <person name="van Leeuwen W."/>
            <person name="van Belkum A."/>
            <person name="van de Sande W.W."/>
        </authorList>
    </citation>
    <scope>NUCLEOTIDE SEQUENCE [LARGE SCALE GENOMIC DNA]</scope>
    <source>
        <strain evidence="3">mm55</strain>
    </source>
</reference>
<dbReference type="AlphaFoldDB" id="A0A175VYM2"/>
<organism evidence="2 3">
    <name type="scientific">Madurella mycetomatis</name>
    <dbReference type="NCBI Taxonomy" id="100816"/>
    <lineage>
        <taxon>Eukaryota</taxon>
        <taxon>Fungi</taxon>
        <taxon>Dikarya</taxon>
        <taxon>Ascomycota</taxon>
        <taxon>Pezizomycotina</taxon>
        <taxon>Sordariomycetes</taxon>
        <taxon>Sordariomycetidae</taxon>
        <taxon>Sordariales</taxon>
        <taxon>Sordariales incertae sedis</taxon>
        <taxon>Madurella</taxon>
    </lineage>
</organism>
<dbReference type="STRING" id="100816.A0A175VYM2"/>
<feature type="compositionally biased region" description="Basic and acidic residues" evidence="1">
    <location>
        <begin position="159"/>
        <end position="168"/>
    </location>
</feature>
<keyword evidence="3" id="KW-1185">Reference proteome</keyword>
<proteinExistence type="predicted"/>
<evidence type="ECO:0008006" key="4">
    <source>
        <dbReference type="Google" id="ProtNLM"/>
    </source>
</evidence>
<gene>
    <name evidence="2" type="ORF">MMYC01_207061</name>
</gene>
<name>A0A175VYM2_9PEZI</name>
<evidence type="ECO:0000256" key="1">
    <source>
        <dbReference type="SAM" id="MobiDB-lite"/>
    </source>
</evidence>
<feature type="region of interest" description="Disordered" evidence="1">
    <location>
        <begin position="110"/>
        <end position="224"/>
    </location>
</feature>
<evidence type="ECO:0000313" key="2">
    <source>
        <dbReference type="EMBL" id="KXX76402.1"/>
    </source>
</evidence>
<evidence type="ECO:0000313" key="3">
    <source>
        <dbReference type="Proteomes" id="UP000078237"/>
    </source>
</evidence>
<sequence>MTLLSYGIHTFVLDAANLPPLLRSVRGALFPNNTAANNRKPVLVPPSSDAELRALKRRCASSLWGLVPRGVGSVFFAAGGGGCGGHGSHGVVGRLLLLLLPPRLRRVKAVPRASPPASPDLKVQESGKEQGSAPLSKLRADNGRDNSMSAAKARGGLGHMEKEGKEEPGETAALAGSAGSGSGRSGRSAPAPSPPSPPSPPPPPPPPPPFSSSSSDLNDDKGRGRGAVDLIVANTGNASAGKASGAGGQEVDEEAKMILDEIERSVLDVFSDAYCNKHLVYSMLELVLVRLVPELTEKGVVELLGERIPLSPPPPAAAGVRVDGL</sequence>